<evidence type="ECO:0000313" key="12">
    <source>
        <dbReference type="Proteomes" id="UP001265746"/>
    </source>
</evidence>
<evidence type="ECO:0000256" key="4">
    <source>
        <dbReference type="ARBA" id="ARBA00022989"/>
    </source>
</evidence>
<protein>
    <submittedName>
        <fullName evidence="11">Uncharacterized protein</fullName>
    </submittedName>
</protein>
<comment type="similarity">
    <text evidence="9">Belongs to the ustYa family.</text>
</comment>
<dbReference type="GO" id="GO:0016020">
    <property type="term" value="C:membrane"/>
    <property type="evidence" value="ECO:0007669"/>
    <property type="project" value="UniProtKB-SubCell"/>
</dbReference>
<proteinExistence type="inferred from homology"/>
<feature type="region of interest" description="Disordered" evidence="10">
    <location>
        <begin position="1"/>
        <end position="47"/>
    </location>
</feature>
<comment type="subcellular location">
    <subcellularLocation>
        <location evidence="1">Membrane</location>
        <topology evidence="1">Single-pass membrane protein</topology>
    </subcellularLocation>
</comment>
<dbReference type="Pfam" id="PF11807">
    <property type="entry name" value="UstYa"/>
    <property type="match status" value="1"/>
</dbReference>
<evidence type="ECO:0000256" key="6">
    <source>
        <dbReference type="ARBA" id="ARBA00023026"/>
    </source>
</evidence>
<sequence>MLGRQMEASGDALGRLEEQQPFLEVDDEPKASSPAMTPSSDQISTPPMREAITYHEVEYEPSSRARFNGLPTPQLEEAWDSLWQFGSLGIPDDNLALLNKSTTERTWHHLPSEVGGGVQAYFEGFHQIHCLYTYRHEYDYNHLHDFSNTKIDILEHVEHCLEILRTKLMCDADTTPFVAYGNEKAGITIDMNVPRKCRNFESMVDWANSHITVPFSPHTG</sequence>
<evidence type="ECO:0000256" key="10">
    <source>
        <dbReference type="SAM" id="MobiDB-lite"/>
    </source>
</evidence>
<evidence type="ECO:0000256" key="1">
    <source>
        <dbReference type="ARBA" id="ARBA00004167"/>
    </source>
</evidence>
<dbReference type="Proteomes" id="UP001265746">
    <property type="component" value="Unassembled WGS sequence"/>
</dbReference>
<keyword evidence="12" id="KW-1185">Reference proteome</keyword>
<name>A0AAD9VWD5_PHOAM</name>
<gene>
    <name evidence="11" type="ORF">N8I77_013671</name>
</gene>
<keyword evidence="7" id="KW-0472">Membrane</keyword>
<evidence type="ECO:0000313" key="11">
    <source>
        <dbReference type="EMBL" id="KAK2595880.1"/>
    </source>
</evidence>
<comment type="caution">
    <text evidence="11">The sequence shown here is derived from an EMBL/GenBank/DDBJ whole genome shotgun (WGS) entry which is preliminary data.</text>
</comment>
<dbReference type="GO" id="GO:0043386">
    <property type="term" value="P:mycotoxin biosynthetic process"/>
    <property type="evidence" value="ECO:0007669"/>
    <property type="project" value="InterPro"/>
</dbReference>
<dbReference type="GO" id="GO:0016491">
    <property type="term" value="F:oxidoreductase activity"/>
    <property type="evidence" value="ECO:0007669"/>
    <property type="project" value="UniProtKB-KW"/>
</dbReference>
<keyword evidence="8" id="KW-0325">Glycoprotein</keyword>
<organism evidence="11 12">
    <name type="scientific">Phomopsis amygdali</name>
    <name type="common">Fusicoccum amygdali</name>
    <dbReference type="NCBI Taxonomy" id="1214568"/>
    <lineage>
        <taxon>Eukaryota</taxon>
        <taxon>Fungi</taxon>
        <taxon>Dikarya</taxon>
        <taxon>Ascomycota</taxon>
        <taxon>Pezizomycotina</taxon>
        <taxon>Sordariomycetes</taxon>
        <taxon>Sordariomycetidae</taxon>
        <taxon>Diaporthales</taxon>
        <taxon>Diaporthaceae</taxon>
        <taxon>Diaporthe</taxon>
    </lineage>
</organism>
<evidence type="ECO:0000256" key="7">
    <source>
        <dbReference type="ARBA" id="ARBA00023136"/>
    </source>
</evidence>
<keyword evidence="3" id="KW-0812">Transmembrane</keyword>
<evidence type="ECO:0000256" key="8">
    <source>
        <dbReference type="ARBA" id="ARBA00023180"/>
    </source>
</evidence>
<reference evidence="11" key="1">
    <citation type="submission" date="2023-06" db="EMBL/GenBank/DDBJ databases">
        <authorList>
            <person name="Noh H."/>
        </authorList>
    </citation>
    <scope>NUCLEOTIDE SEQUENCE</scope>
    <source>
        <strain evidence="11">DUCC20226</strain>
    </source>
</reference>
<evidence type="ECO:0000256" key="2">
    <source>
        <dbReference type="ARBA" id="ARBA00004685"/>
    </source>
</evidence>
<keyword evidence="5" id="KW-0560">Oxidoreductase</keyword>
<evidence type="ECO:0000256" key="3">
    <source>
        <dbReference type="ARBA" id="ARBA00022692"/>
    </source>
</evidence>
<dbReference type="EMBL" id="JAUJFL010000013">
    <property type="protein sequence ID" value="KAK2595880.1"/>
    <property type="molecule type" value="Genomic_DNA"/>
</dbReference>
<evidence type="ECO:0000256" key="5">
    <source>
        <dbReference type="ARBA" id="ARBA00023002"/>
    </source>
</evidence>
<keyword evidence="4" id="KW-1133">Transmembrane helix</keyword>
<dbReference type="AlphaFoldDB" id="A0AAD9VWD5"/>
<dbReference type="InterPro" id="IPR021765">
    <property type="entry name" value="UstYa-like"/>
</dbReference>
<dbReference type="PANTHER" id="PTHR33365">
    <property type="entry name" value="YALI0B05434P"/>
    <property type="match status" value="1"/>
</dbReference>
<dbReference type="PANTHER" id="PTHR33365:SF4">
    <property type="entry name" value="CYCLOCHLOROTINE BIOSYNTHESIS PROTEIN O"/>
    <property type="match status" value="1"/>
</dbReference>
<comment type="pathway">
    <text evidence="2">Mycotoxin biosynthesis.</text>
</comment>
<feature type="compositionally biased region" description="Polar residues" evidence="10">
    <location>
        <begin position="34"/>
        <end position="45"/>
    </location>
</feature>
<accession>A0AAD9VWD5</accession>
<keyword evidence="6" id="KW-0843">Virulence</keyword>
<evidence type="ECO:0000256" key="9">
    <source>
        <dbReference type="ARBA" id="ARBA00035112"/>
    </source>
</evidence>